<dbReference type="OrthoDB" id="9799482at2"/>
<dbReference type="InParanoid" id="A0A0J6ZMY3"/>
<dbReference type="PATRIC" id="fig|1122219.3.peg.1541"/>
<accession>A0A0J6ZMY3</accession>
<dbReference type="SUPFAM" id="SSF53383">
    <property type="entry name" value="PLP-dependent transferases"/>
    <property type="match status" value="1"/>
</dbReference>
<name>A0A0J6ZMY3_9FIRM</name>
<evidence type="ECO:0000313" key="1">
    <source>
        <dbReference type="EMBL" id="KMO86261.1"/>
    </source>
</evidence>
<dbReference type="EMBL" id="LEKT01000028">
    <property type="protein sequence ID" value="KMO86261.1"/>
    <property type="molecule type" value="Genomic_DNA"/>
</dbReference>
<dbReference type="RefSeq" id="WP_048514533.1">
    <property type="nucleotide sequence ID" value="NZ_FUXD01000048.1"/>
</dbReference>
<dbReference type="Proteomes" id="UP000036503">
    <property type="component" value="Unassembled WGS sequence"/>
</dbReference>
<reference evidence="1 2" key="1">
    <citation type="submission" date="2015-06" db="EMBL/GenBank/DDBJ databases">
        <title>Draft genome sequence of beer spoilage bacterium Megasphaera cerevisiae type strain 20462.</title>
        <authorList>
            <person name="Kutumbaka K."/>
            <person name="Pasmowitz J."/>
            <person name="Mategko J."/>
            <person name="Reyes D."/>
            <person name="Friedrich A."/>
            <person name="Han S."/>
            <person name="Martens-Habbena W."/>
            <person name="Neal-McKinney J."/>
            <person name="Janagama H.K."/>
            <person name="Nadala C."/>
            <person name="Samadpour M."/>
        </authorList>
    </citation>
    <scope>NUCLEOTIDE SEQUENCE [LARGE SCALE GENOMIC DNA]</scope>
    <source>
        <strain evidence="1 2">DSM 20462</strain>
    </source>
</reference>
<gene>
    <name evidence="1" type="ORF">AB840_09150</name>
</gene>
<proteinExistence type="predicted"/>
<keyword evidence="2" id="KW-1185">Reference proteome</keyword>
<dbReference type="STRING" id="39029.BSR42_09555"/>
<dbReference type="InterPro" id="IPR015424">
    <property type="entry name" value="PyrdxlP-dep_Trfase"/>
</dbReference>
<dbReference type="Gene3D" id="3.40.640.10">
    <property type="entry name" value="Type I PLP-dependent aspartate aminotransferase-like (Major domain)"/>
    <property type="match status" value="1"/>
</dbReference>
<sequence length="60" mass="6963">MESLVQLCKTEDITGLYIIPDHQNPTALWMEEKERQQAAANCRQYHLICIEDGTLFVPEQ</sequence>
<dbReference type="InterPro" id="IPR015421">
    <property type="entry name" value="PyrdxlP-dep_Trfase_major"/>
</dbReference>
<protein>
    <submittedName>
        <fullName evidence="1">Uncharacterized protein</fullName>
    </submittedName>
</protein>
<organism evidence="1 2">
    <name type="scientific">Megasphaera cerevisiae DSM 20462</name>
    <dbReference type="NCBI Taxonomy" id="1122219"/>
    <lineage>
        <taxon>Bacteria</taxon>
        <taxon>Bacillati</taxon>
        <taxon>Bacillota</taxon>
        <taxon>Negativicutes</taxon>
        <taxon>Veillonellales</taxon>
        <taxon>Veillonellaceae</taxon>
        <taxon>Megasphaera</taxon>
    </lineage>
</organism>
<evidence type="ECO:0000313" key="2">
    <source>
        <dbReference type="Proteomes" id="UP000036503"/>
    </source>
</evidence>
<dbReference type="AlphaFoldDB" id="A0A0J6ZMY3"/>
<comment type="caution">
    <text evidence="1">The sequence shown here is derived from an EMBL/GenBank/DDBJ whole genome shotgun (WGS) entry which is preliminary data.</text>
</comment>